<keyword evidence="1" id="KW-1133">Transmembrane helix</keyword>
<proteinExistence type="predicted"/>
<evidence type="ECO:0000313" key="3">
    <source>
        <dbReference type="Proteomes" id="UP000240530"/>
    </source>
</evidence>
<accession>A0A2T3KUF8</accession>
<comment type="caution">
    <text evidence="2">The sequence shown here is derived from an EMBL/GenBank/DDBJ whole genome shotgun (WGS) entry which is preliminary data.</text>
</comment>
<evidence type="ECO:0000256" key="1">
    <source>
        <dbReference type="SAM" id="Phobius"/>
    </source>
</evidence>
<feature type="transmembrane region" description="Helical" evidence="1">
    <location>
        <begin position="189"/>
        <end position="208"/>
    </location>
</feature>
<dbReference type="Gene3D" id="1.20.1530.20">
    <property type="match status" value="1"/>
</dbReference>
<feature type="transmembrane region" description="Helical" evidence="1">
    <location>
        <begin position="220"/>
        <end position="242"/>
    </location>
</feature>
<keyword evidence="1" id="KW-0472">Membrane</keyword>
<name>A0A2T3KUF8_PHOLD</name>
<dbReference type="RefSeq" id="WP_107185200.1">
    <property type="nucleotide sequence ID" value="NZ_JAWQGC010000001.1"/>
</dbReference>
<dbReference type="AlphaFoldDB" id="A0A2T3KUF8"/>
<protein>
    <recommendedName>
        <fullName evidence="4">Bile acid:sodium symporter</fullName>
    </recommendedName>
</protein>
<sequence length="314" mass="34855">MLSFINKHSAPLLMVAGIIGFIFPKVSKTVFPALPFILFFLMLFTLLGIKQEQLIKQLMRSSVWGYACLHSIGLTLIAASILWLLNAPTSLFIAVTAVTATGTLFATPAIAKTLGYDVLHAMALTIASTLMMPLVLFINLTLLQDDAVQLDLVEYIQRLVIFIIGPMAISSICYNTINREKLAYIHGQLSKFTVLLIFAFPLGLVAPLREMFNRSFNDGLYYLMLGMLLCAVFFTVTFLCYYRYNKANATLFAITATNRNVLLTYTIASSYLGTEYLALMAAIQIPTYALPVIVKARAKLKPQPSPNVEHKKAE</sequence>
<gene>
    <name evidence="2" type="ORF">C0W93_11910</name>
</gene>
<dbReference type="EMBL" id="PYNS01000012">
    <property type="protein sequence ID" value="PSV10422.1"/>
    <property type="molecule type" value="Genomic_DNA"/>
</dbReference>
<feature type="transmembrane region" description="Helical" evidence="1">
    <location>
        <begin position="118"/>
        <end position="143"/>
    </location>
</feature>
<dbReference type="InterPro" id="IPR038770">
    <property type="entry name" value="Na+/solute_symporter_sf"/>
</dbReference>
<feature type="transmembrane region" description="Helical" evidence="1">
    <location>
        <begin position="61"/>
        <end position="85"/>
    </location>
</feature>
<dbReference type="Proteomes" id="UP000240530">
    <property type="component" value="Unassembled WGS sequence"/>
</dbReference>
<evidence type="ECO:0008006" key="4">
    <source>
        <dbReference type="Google" id="ProtNLM"/>
    </source>
</evidence>
<feature type="transmembrane region" description="Helical" evidence="1">
    <location>
        <begin position="30"/>
        <end position="49"/>
    </location>
</feature>
<evidence type="ECO:0000313" key="2">
    <source>
        <dbReference type="EMBL" id="PSV10422.1"/>
    </source>
</evidence>
<feature type="transmembrane region" description="Helical" evidence="1">
    <location>
        <begin position="155"/>
        <end position="177"/>
    </location>
</feature>
<organism evidence="2 3">
    <name type="scientific">Photobacterium leiognathi subsp. mandapamensis</name>
    <name type="common">Photobacterium mandapamensis</name>
    <dbReference type="NCBI Taxonomy" id="48408"/>
    <lineage>
        <taxon>Bacteria</taxon>
        <taxon>Pseudomonadati</taxon>
        <taxon>Pseudomonadota</taxon>
        <taxon>Gammaproteobacteria</taxon>
        <taxon>Vibrionales</taxon>
        <taxon>Vibrionaceae</taxon>
        <taxon>Photobacterium</taxon>
    </lineage>
</organism>
<keyword evidence="1" id="KW-0812">Transmembrane</keyword>
<reference evidence="2 3" key="1">
    <citation type="submission" date="2018-03" db="EMBL/GenBank/DDBJ databases">
        <title>Whole genome sequencing of Histamine producing bacteria.</title>
        <authorList>
            <person name="Butler K."/>
        </authorList>
    </citation>
    <scope>NUCLEOTIDE SEQUENCE [LARGE SCALE GENOMIC DNA]</scope>
    <source>
        <strain evidence="2 3">Res.4.1</strain>
    </source>
</reference>
<feature type="transmembrane region" description="Helical" evidence="1">
    <location>
        <begin position="91"/>
        <end position="111"/>
    </location>
</feature>